<dbReference type="SUPFAM" id="SSF52151">
    <property type="entry name" value="FabD/lysophospholipase-like"/>
    <property type="match status" value="1"/>
</dbReference>
<dbReference type="Proteomes" id="UP000295136">
    <property type="component" value="Unassembled WGS sequence"/>
</dbReference>
<dbReference type="InterPro" id="IPR050444">
    <property type="entry name" value="Polyketide_Synthase"/>
</dbReference>
<dbReference type="Pfam" id="PF00698">
    <property type="entry name" value="Acyl_transf_1"/>
    <property type="match status" value="1"/>
</dbReference>
<evidence type="ECO:0000313" key="4">
    <source>
        <dbReference type="Proteomes" id="UP000295136"/>
    </source>
</evidence>
<feature type="domain" description="Malonyl-CoA:ACP transacylase (MAT)" evidence="2">
    <location>
        <begin position="1"/>
        <end position="100"/>
    </location>
</feature>
<reference evidence="3 4" key="1">
    <citation type="submission" date="2019-03" db="EMBL/GenBank/DDBJ databases">
        <title>Draft genome sequences of novel Actinobacteria.</title>
        <authorList>
            <person name="Sahin N."/>
            <person name="Ay H."/>
            <person name="Saygin H."/>
        </authorList>
    </citation>
    <scope>NUCLEOTIDE SEQUENCE [LARGE SCALE GENOMIC DNA]</scope>
    <source>
        <strain evidence="3 4">6K102</strain>
    </source>
</reference>
<proteinExistence type="predicted"/>
<feature type="non-terminal residue" evidence="3">
    <location>
        <position position="117"/>
    </location>
</feature>
<keyword evidence="1 3" id="KW-0808">Transferase</keyword>
<keyword evidence="3" id="KW-0012">Acyltransferase</keyword>
<comment type="caution">
    <text evidence="3">The sequence shown here is derived from an EMBL/GenBank/DDBJ whole genome shotgun (WGS) entry which is preliminary data.</text>
</comment>
<dbReference type="GO" id="GO:0016746">
    <property type="term" value="F:acyltransferase activity"/>
    <property type="evidence" value="ECO:0007669"/>
    <property type="project" value="UniProtKB-KW"/>
</dbReference>
<evidence type="ECO:0000313" key="3">
    <source>
        <dbReference type="EMBL" id="TDE16963.1"/>
    </source>
</evidence>
<dbReference type="AlphaFoldDB" id="A0A4R5E089"/>
<evidence type="ECO:0000259" key="2">
    <source>
        <dbReference type="SMART" id="SM00827"/>
    </source>
</evidence>
<protein>
    <submittedName>
        <fullName evidence="3">Acyltransferase domain-containing protein</fullName>
    </submittedName>
</protein>
<keyword evidence="4" id="KW-1185">Reference proteome</keyword>
<evidence type="ECO:0000256" key="1">
    <source>
        <dbReference type="ARBA" id="ARBA00022679"/>
    </source>
</evidence>
<dbReference type="EMBL" id="SMLD01000423">
    <property type="protein sequence ID" value="TDE16963.1"/>
    <property type="molecule type" value="Genomic_DNA"/>
</dbReference>
<dbReference type="Gene3D" id="3.40.366.10">
    <property type="entry name" value="Malonyl-Coenzyme A Acyl Carrier Protein, domain 2"/>
    <property type="match status" value="1"/>
</dbReference>
<sequence length="117" mass="13018">SIQDELARLLAPVTPREAQVAWYSTVRREWLSGSEVDGAYWYENLRQTVWFASAVSALAESGHRFFVEASAHPVLQIGTRETLEESGGEAVSVGTLRRDDGGLRRLWASAAELWVRG</sequence>
<accession>A0A4R5E089</accession>
<name>A0A4R5E089_9ACTN</name>
<organism evidence="3 4">
    <name type="scientific">Nonomuraea mesophila</name>
    <dbReference type="NCBI Taxonomy" id="2530382"/>
    <lineage>
        <taxon>Bacteria</taxon>
        <taxon>Bacillati</taxon>
        <taxon>Actinomycetota</taxon>
        <taxon>Actinomycetes</taxon>
        <taxon>Streptosporangiales</taxon>
        <taxon>Streptosporangiaceae</taxon>
        <taxon>Nonomuraea</taxon>
    </lineage>
</organism>
<feature type="non-terminal residue" evidence="3">
    <location>
        <position position="1"/>
    </location>
</feature>
<dbReference type="PANTHER" id="PTHR45681:SF6">
    <property type="entry name" value="POLYKETIDE SYNTHASE 37"/>
    <property type="match status" value="1"/>
</dbReference>
<dbReference type="InterPro" id="IPR016035">
    <property type="entry name" value="Acyl_Trfase/lysoPLipase"/>
</dbReference>
<dbReference type="PANTHER" id="PTHR45681">
    <property type="entry name" value="POLYKETIDE SYNTHASE 44-RELATED"/>
    <property type="match status" value="1"/>
</dbReference>
<dbReference type="SMART" id="SM00827">
    <property type="entry name" value="PKS_AT"/>
    <property type="match status" value="1"/>
</dbReference>
<dbReference type="InterPro" id="IPR001227">
    <property type="entry name" value="Ac_transferase_dom_sf"/>
</dbReference>
<dbReference type="InterPro" id="IPR014043">
    <property type="entry name" value="Acyl_transferase_dom"/>
</dbReference>
<gene>
    <name evidence="3" type="ORF">E1295_48395</name>
</gene>